<dbReference type="RefSeq" id="WP_310317164.1">
    <property type="nucleotide sequence ID" value="NZ_JAVDWU010000005.1"/>
</dbReference>
<dbReference type="Proteomes" id="UP001265700">
    <property type="component" value="Unassembled WGS sequence"/>
</dbReference>
<gene>
    <name evidence="3" type="ORF">J2W49_002841</name>
</gene>
<comment type="similarity">
    <text evidence="1">Belongs to the universal stress protein A family.</text>
</comment>
<dbReference type="InterPro" id="IPR014729">
    <property type="entry name" value="Rossmann-like_a/b/a_fold"/>
</dbReference>
<dbReference type="InterPro" id="IPR006015">
    <property type="entry name" value="Universal_stress_UspA"/>
</dbReference>
<accession>A0ABU1WNN0</accession>
<proteinExistence type="inferred from homology"/>
<evidence type="ECO:0000259" key="2">
    <source>
        <dbReference type="Pfam" id="PF00582"/>
    </source>
</evidence>
<organism evidence="3 4">
    <name type="scientific">Hydrogenophaga palleronii</name>
    <dbReference type="NCBI Taxonomy" id="65655"/>
    <lineage>
        <taxon>Bacteria</taxon>
        <taxon>Pseudomonadati</taxon>
        <taxon>Pseudomonadota</taxon>
        <taxon>Betaproteobacteria</taxon>
        <taxon>Burkholderiales</taxon>
        <taxon>Comamonadaceae</taxon>
        <taxon>Hydrogenophaga</taxon>
    </lineage>
</organism>
<dbReference type="InterPro" id="IPR006016">
    <property type="entry name" value="UspA"/>
</dbReference>
<sequence length="147" mass="15228">MLKILIPTDGSPHALLAVHHALRLVGAGLKARFVVANVQESATLYELVVAHDPDVLQKVSEGAGRDLVRPAMGLLAAAAQQVEADVSSGDPAQMLVEAVERHACDAVIMSTRGGGLRAAVLGSVSQEMVQISPVPVTLVKPPADADD</sequence>
<name>A0ABU1WNN0_9BURK</name>
<evidence type="ECO:0000256" key="1">
    <source>
        <dbReference type="ARBA" id="ARBA00008791"/>
    </source>
</evidence>
<evidence type="ECO:0000313" key="3">
    <source>
        <dbReference type="EMBL" id="MDR7150878.1"/>
    </source>
</evidence>
<dbReference type="PANTHER" id="PTHR31964">
    <property type="entry name" value="ADENINE NUCLEOTIDE ALPHA HYDROLASES-LIKE SUPERFAMILY PROTEIN"/>
    <property type="match status" value="1"/>
</dbReference>
<dbReference type="PRINTS" id="PR01438">
    <property type="entry name" value="UNVRSLSTRESS"/>
</dbReference>
<comment type="caution">
    <text evidence="3">The sequence shown here is derived from an EMBL/GenBank/DDBJ whole genome shotgun (WGS) entry which is preliminary data.</text>
</comment>
<feature type="domain" description="UspA" evidence="2">
    <location>
        <begin position="3"/>
        <end position="140"/>
    </location>
</feature>
<dbReference type="Pfam" id="PF00582">
    <property type="entry name" value="Usp"/>
    <property type="match status" value="1"/>
</dbReference>
<dbReference type="SUPFAM" id="SSF52402">
    <property type="entry name" value="Adenine nucleotide alpha hydrolases-like"/>
    <property type="match status" value="1"/>
</dbReference>
<reference evidence="3 4" key="1">
    <citation type="submission" date="2023-07" db="EMBL/GenBank/DDBJ databases">
        <title>Sorghum-associated microbial communities from plants grown in Nebraska, USA.</title>
        <authorList>
            <person name="Schachtman D."/>
        </authorList>
    </citation>
    <scope>NUCLEOTIDE SEQUENCE [LARGE SCALE GENOMIC DNA]</scope>
    <source>
        <strain evidence="3 4">4249</strain>
    </source>
</reference>
<dbReference type="PANTHER" id="PTHR31964:SF113">
    <property type="entry name" value="USPA DOMAIN-CONTAINING PROTEIN"/>
    <property type="match status" value="1"/>
</dbReference>
<evidence type="ECO:0000313" key="4">
    <source>
        <dbReference type="Proteomes" id="UP001265700"/>
    </source>
</evidence>
<dbReference type="EMBL" id="JAVDWU010000005">
    <property type="protein sequence ID" value="MDR7150878.1"/>
    <property type="molecule type" value="Genomic_DNA"/>
</dbReference>
<dbReference type="CDD" id="cd00293">
    <property type="entry name" value="USP-like"/>
    <property type="match status" value="1"/>
</dbReference>
<protein>
    <submittedName>
        <fullName evidence="3">Nucleotide-binding universal stress UspA family protein</fullName>
    </submittedName>
</protein>
<keyword evidence="4" id="KW-1185">Reference proteome</keyword>
<dbReference type="Gene3D" id="3.40.50.620">
    <property type="entry name" value="HUPs"/>
    <property type="match status" value="1"/>
</dbReference>